<protein>
    <recommendedName>
        <fullName evidence="4">Copper chaperone PCu(A)C</fullName>
    </recommendedName>
</protein>
<dbReference type="Gene3D" id="2.60.40.1890">
    <property type="entry name" value="PCu(A)C copper chaperone"/>
    <property type="match status" value="1"/>
</dbReference>
<dbReference type="Proteomes" id="UP000600449">
    <property type="component" value="Unassembled WGS sequence"/>
</dbReference>
<evidence type="ECO:0000313" key="3">
    <source>
        <dbReference type="Proteomes" id="UP000600449"/>
    </source>
</evidence>
<dbReference type="AlphaFoldDB" id="A0A917V2Z4"/>
<proteinExistence type="predicted"/>
<accession>A0A917V2Z4</accession>
<dbReference type="InterPro" id="IPR036182">
    <property type="entry name" value="PCuAC_sf"/>
</dbReference>
<evidence type="ECO:0000256" key="1">
    <source>
        <dbReference type="SAM" id="SignalP"/>
    </source>
</evidence>
<keyword evidence="1" id="KW-0732">Signal</keyword>
<feature type="chain" id="PRO_5037781196" description="Copper chaperone PCu(A)C" evidence="1">
    <location>
        <begin position="26"/>
        <end position="167"/>
    </location>
</feature>
<keyword evidence="3" id="KW-1185">Reference proteome</keyword>
<feature type="signal peptide" evidence="1">
    <location>
        <begin position="1"/>
        <end position="25"/>
    </location>
</feature>
<organism evidence="2 3">
    <name type="scientific">Salinarimonas ramus</name>
    <dbReference type="NCBI Taxonomy" id="690164"/>
    <lineage>
        <taxon>Bacteria</taxon>
        <taxon>Pseudomonadati</taxon>
        <taxon>Pseudomonadota</taxon>
        <taxon>Alphaproteobacteria</taxon>
        <taxon>Hyphomicrobiales</taxon>
        <taxon>Salinarimonadaceae</taxon>
        <taxon>Salinarimonas</taxon>
    </lineage>
</organism>
<dbReference type="PANTHER" id="PTHR36302:SF1">
    <property type="entry name" value="COPPER CHAPERONE PCU(A)C"/>
    <property type="match status" value="1"/>
</dbReference>
<dbReference type="PANTHER" id="PTHR36302">
    <property type="entry name" value="BLR7088 PROTEIN"/>
    <property type="match status" value="1"/>
</dbReference>
<gene>
    <name evidence="2" type="ORF">GCM10011322_10840</name>
</gene>
<dbReference type="SUPFAM" id="SSF110087">
    <property type="entry name" value="DR1885-like metal-binding protein"/>
    <property type="match status" value="1"/>
</dbReference>
<dbReference type="Pfam" id="PF04314">
    <property type="entry name" value="PCuAC"/>
    <property type="match status" value="1"/>
</dbReference>
<evidence type="ECO:0008006" key="4">
    <source>
        <dbReference type="Google" id="ProtNLM"/>
    </source>
</evidence>
<dbReference type="EMBL" id="BMMF01000003">
    <property type="protein sequence ID" value="GGK26288.1"/>
    <property type="molecule type" value="Genomic_DNA"/>
</dbReference>
<sequence length="167" mass="17126">MNTFIRMRAAALAFAFAFAATAISAAPVLAETFEAGDIVVETPWSRATPGAAPVAGGYLTITNTGAAADRLLGGATEIAERFEVHSMEMVDGVARMAPVEGGLEIPAGESVALEPGGYHVMFMGLKRPLAEGESFEGTLVFENAGEVPVTFAVGAMGSRMAPGGHGH</sequence>
<reference evidence="2 3" key="1">
    <citation type="journal article" date="2014" name="Int. J. Syst. Evol. Microbiol.">
        <title>Complete genome sequence of Corynebacterium casei LMG S-19264T (=DSM 44701T), isolated from a smear-ripened cheese.</title>
        <authorList>
            <consortium name="US DOE Joint Genome Institute (JGI-PGF)"/>
            <person name="Walter F."/>
            <person name="Albersmeier A."/>
            <person name="Kalinowski J."/>
            <person name="Ruckert C."/>
        </authorList>
    </citation>
    <scope>NUCLEOTIDE SEQUENCE [LARGE SCALE GENOMIC DNA]</scope>
    <source>
        <strain evidence="2 3">CGMCC 1.9161</strain>
    </source>
</reference>
<evidence type="ECO:0000313" key="2">
    <source>
        <dbReference type="EMBL" id="GGK26288.1"/>
    </source>
</evidence>
<dbReference type="InterPro" id="IPR058248">
    <property type="entry name" value="Lxx211020-like"/>
</dbReference>
<dbReference type="RefSeq" id="WP_188910420.1">
    <property type="nucleotide sequence ID" value="NZ_BMMF01000003.1"/>
</dbReference>
<dbReference type="InterPro" id="IPR007410">
    <property type="entry name" value="LpqE-like"/>
</dbReference>
<comment type="caution">
    <text evidence="2">The sequence shown here is derived from an EMBL/GenBank/DDBJ whole genome shotgun (WGS) entry which is preliminary data.</text>
</comment>
<name>A0A917V2Z4_9HYPH</name>